<dbReference type="EMBL" id="MFAH01000074">
    <property type="protein sequence ID" value="OGD69778.1"/>
    <property type="molecule type" value="Genomic_DNA"/>
</dbReference>
<gene>
    <name evidence="1" type="ORF">A3D09_04505</name>
</gene>
<proteinExistence type="predicted"/>
<accession>A0A1F5EQU4</accession>
<evidence type="ECO:0000313" key="2">
    <source>
        <dbReference type="Proteomes" id="UP000177390"/>
    </source>
</evidence>
<evidence type="ECO:0000313" key="1">
    <source>
        <dbReference type="EMBL" id="OGD69778.1"/>
    </source>
</evidence>
<sequence>MKTTEAPAISDYEKVLSLCAEHTVRYSKFLTELTMLIAGRGVTTETVEELLECLGGSKQIIDTELVPDWIRTKEEANRKKMLHIIALALNQGQV</sequence>
<comment type="caution">
    <text evidence="1">The sequence shown here is derived from an EMBL/GenBank/DDBJ whole genome shotgun (WGS) entry which is preliminary data.</text>
</comment>
<reference evidence="1 2" key="1">
    <citation type="journal article" date="2016" name="Nat. Commun.">
        <title>Thousands of microbial genomes shed light on interconnected biogeochemical processes in an aquifer system.</title>
        <authorList>
            <person name="Anantharaman K."/>
            <person name="Brown C.T."/>
            <person name="Hug L.A."/>
            <person name="Sharon I."/>
            <person name="Castelle C.J."/>
            <person name="Probst A.J."/>
            <person name="Thomas B.C."/>
            <person name="Singh A."/>
            <person name="Wilkins M.J."/>
            <person name="Karaoz U."/>
            <person name="Brodie E.L."/>
            <person name="Williams K.H."/>
            <person name="Hubbard S.S."/>
            <person name="Banfield J.F."/>
        </authorList>
    </citation>
    <scope>NUCLEOTIDE SEQUENCE [LARGE SCALE GENOMIC DNA]</scope>
</reference>
<dbReference type="AlphaFoldDB" id="A0A1F5EQU4"/>
<organism evidence="1 2">
    <name type="scientific">Candidatus Collierbacteria bacterium RIFCSPHIGHO2_02_FULL_49_10</name>
    <dbReference type="NCBI Taxonomy" id="1817723"/>
    <lineage>
        <taxon>Bacteria</taxon>
        <taxon>Candidatus Collieribacteriota</taxon>
    </lineage>
</organism>
<dbReference type="Proteomes" id="UP000177390">
    <property type="component" value="Unassembled WGS sequence"/>
</dbReference>
<protein>
    <submittedName>
        <fullName evidence="1">Uncharacterized protein</fullName>
    </submittedName>
</protein>
<name>A0A1F5EQU4_9BACT</name>